<dbReference type="RefSeq" id="WP_111902716.1">
    <property type="nucleotide sequence ID" value="NZ_QLNP01000062.1"/>
</dbReference>
<keyword evidence="1" id="KW-1133">Transmembrane helix</keyword>
<evidence type="ECO:0000256" key="1">
    <source>
        <dbReference type="SAM" id="Phobius"/>
    </source>
</evidence>
<feature type="transmembrane region" description="Helical" evidence="1">
    <location>
        <begin position="76"/>
        <end position="99"/>
    </location>
</feature>
<accession>A0A328HI08</accession>
<evidence type="ECO:0000313" key="2">
    <source>
        <dbReference type="EMBL" id="RAM38246.1"/>
    </source>
</evidence>
<comment type="caution">
    <text evidence="2">The sequence shown here is derived from an EMBL/GenBank/DDBJ whole genome shotgun (WGS) entry which is preliminary data.</text>
</comment>
<dbReference type="OrthoDB" id="4947478at2"/>
<sequence>MDDSPETRQRLSDRIEEKQSALHSYLERLRPRRHKLTEFSVVGSVLAAVLTAGPAFGGTGFTASVQGMFSLDDASVVWRVLCLGAVILSVGAGLATNVANSQAMAEKVTAAETAIAQLEGLQLSLGFGHIAIDEAAMLYKQYASHVSFVDEVPSR</sequence>
<name>A0A328HI08_ARTGO</name>
<keyword evidence="1" id="KW-0812">Transmembrane</keyword>
<keyword evidence="1" id="KW-0472">Membrane</keyword>
<organism evidence="2 3">
    <name type="scientific">Arthrobacter globiformis</name>
    <dbReference type="NCBI Taxonomy" id="1665"/>
    <lineage>
        <taxon>Bacteria</taxon>
        <taxon>Bacillati</taxon>
        <taxon>Actinomycetota</taxon>
        <taxon>Actinomycetes</taxon>
        <taxon>Micrococcales</taxon>
        <taxon>Micrococcaceae</taxon>
        <taxon>Arthrobacter</taxon>
    </lineage>
</organism>
<protein>
    <recommendedName>
        <fullName evidence="4">SLATT domain-containing protein</fullName>
    </recommendedName>
</protein>
<evidence type="ECO:0008006" key="4">
    <source>
        <dbReference type="Google" id="ProtNLM"/>
    </source>
</evidence>
<gene>
    <name evidence="2" type="ORF">DBZ45_04300</name>
</gene>
<proteinExistence type="predicted"/>
<reference evidence="2 3" key="1">
    <citation type="submission" date="2018-04" db="EMBL/GenBank/DDBJ databases">
        <title>Bacteria isolated from cave deposits of Manipur.</title>
        <authorList>
            <person name="Sahoo D."/>
            <person name="Sarangthem I."/>
            <person name="Nandeibam J."/>
        </authorList>
    </citation>
    <scope>NUCLEOTIDE SEQUENCE [LARGE SCALE GENOMIC DNA]</scope>
    <source>
        <strain evidence="3">mrc11</strain>
    </source>
</reference>
<dbReference type="AlphaFoldDB" id="A0A328HI08"/>
<evidence type="ECO:0000313" key="3">
    <source>
        <dbReference type="Proteomes" id="UP000249166"/>
    </source>
</evidence>
<dbReference type="EMBL" id="QLNP01000062">
    <property type="protein sequence ID" value="RAM38246.1"/>
    <property type="molecule type" value="Genomic_DNA"/>
</dbReference>
<dbReference type="Proteomes" id="UP000249166">
    <property type="component" value="Unassembled WGS sequence"/>
</dbReference>
<feature type="transmembrane region" description="Helical" evidence="1">
    <location>
        <begin position="36"/>
        <end position="56"/>
    </location>
</feature>